<dbReference type="AlphaFoldDB" id="A0A6G1GLS6"/>
<evidence type="ECO:0000256" key="1">
    <source>
        <dbReference type="SAM" id="MobiDB-lite"/>
    </source>
</evidence>
<dbReference type="EMBL" id="ML977191">
    <property type="protein sequence ID" value="KAF1981916.1"/>
    <property type="molecule type" value="Genomic_DNA"/>
</dbReference>
<evidence type="ECO:0000313" key="2">
    <source>
        <dbReference type="EMBL" id="KAF1981916.1"/>
    </source>
</evidence>
<sequence length="454" mass="52992">MASSNPKLTLQIRTRTPPASPDPNDLTARISRLPNEIIEAILEHVENVGVLLDLAGNPLILECIIRSPTWRRRIKTRPFQWLEWDDDKLDDYDRYKRIWNEPPSCHTFNDNSQNLLYLLRKSPREICSYDILQCMRGAQTFFESYTDAPNLPQIKRLARQGYSDQLDHELWNYSNHEPEPRFYTHPDIGLNEGAMDGPRGTQAQELADMYHAHPTILKPWQDPWQVPRLCTTHIETRIRVRPSARGIKSYNLSILSFDRCLRFVVRVLVEKTTALEYMDMTNAGLGLWEDIKIVKDGMKYVYKPYDRQPEMEARQLRTLYTPWSEPQAEPPMVGEGGGSGSGFSFVKKLPVFMKQVFKDNVNHDIYDPREIEWLRSFLRLRALFETHFPKTFRKVELQERRHAKRLLRYVAWRYRLARSRTTWEKEKASGTASADGEVEEVGDCGVLAGMFDSL</sequence>
<feature type="region of interest" description="Disordered" evidence="1">
    <location>
        <begin position="1"/>
        <end position="25"/>
    </location>
</feature>
<accession>A0A6G1GLS6</accession>
<organism evidence="2 3">
    <name type="scientific">Aulographum hederae CBS 113979</name>
    <dbReference type="NCBI Taxonomy" id="1176131"/>
    <lineage>
        <taxon>Eukaryota</taxon>
        <taxon>Fungi</taxon>
        <taxon>Dikarya</taxon>
        <taxon>Ascomycota</taxon>
        <taxon>Pezizomycotina</taxon>
        <taxon>Dothideomycetes</taxon>
        <taxon>Pleosporomycetidae</taxon>
        <taxon>Aulographales</taxon>
        <taxon>Aulographaceae</taxon>
    </lineage>
</organism>
<evidence type="ECO:0008006" key="4">
    <source>
        <dbReference type="Google" id="ProtNLM"/>
    </source>
</evidence>
<name>A0A6G1GLS6_9PEZI</name>
<feature type="compositionally biased region" description="Polar residues" evidence="1">
    <location>
        <begin position="1"/>
        <end position="14"/>
    </location>
</feature>
<reference evidence="2" key="1">
    <citation type="journal article" date="2020" name="Stud. Mycol.">
        <title>101 Dothideomycetes genomes: a test case for predicting lifestyles and emergence of pathogens.</title>
        <authorList>
            <person name="Haridas S."/>
            <person name="Albert R."/>
            <person name="Binder M."/>
            <person name="Bloem J."/>
            <person name="Labutti K."/>
            <person name="Salamov A."/>
            <person name="Andreopoulos B."/>
            <person name="Baker S."/>
            <person name="Barry K."/>
            <person name="Bills G."/>
            <person name="Bluhm B."/>
            <person name="Cannon C."/>
            <person name="Castanera R."/>
            <person name="Culley D."/>
            <person name="Daum C."/>
            <person name="Ezra D."/>
            <person name="Gonzalez J."/>
            <person name="Henrissat B."/>
            <person name="Kuo A."/>
            <person name="Liang C."/>
            <person name="Lipzen A."/>
            <person name="Lutzoni F."/>
            <person name="Magnuson J."/>
            <person name="Mondo S."/>
            <person name="Nolan M."/>
            <person name="Ohm R."/>
            <person name="Pangilinan J."/>
            <person name="Park H.-J."/>
            <person name="Ramirez L."/>
            <person name="Alfaro M."/>
            <person name="Sun H."/>
            <person name="Tritt A."/>
            <person name="Yoshinaga Y."/>
            <person name="Zwiers L.-H."/>
            <person name="Turgeon B."/>
            <person name="Goodwin S."/>
            <person name="Spatafora J."/>
            <person name="Crous P."/>
            <person name="Grigoriev I."/>
        </authorList>
    </citation>
    <scope>NUCLEOTIDE SEQUENCE</scope>
    <source>
        <strain evidence="2">CBS 113979</strain>
    </source>
</reference>
<gene>
    <name evidence="2" type="ORF">K402DRAFT_424990</name>
</gene>
<keyword evidence="3" id="KW-1185">Reference proteome</keyword>
<evidence type="ECO:0000313" key="3">
    <source>
        <dbReference type="Proteomes" id="UP000800041"/>
    </source>
</evidence>
<protein>
    <recommendedName>
        <fullName evidence="4">F-box domain-containing protein</fullName>
    </recommendedName>
</protein>
<dbReference type="Proteomes" id="UP000800041">
    <property type="component" value="Unassembled WGS sequence"/>
</dbReference>
<proteinExistence type="predicted"/>